<dbReference type="EMBL" id="LLXI01003660">
    <property type="protein sequence ID" value="PKY59618.1"/>
    <property type="molecule type" value="Genomic_DNA"/>
</dbReference>
<keyword evidence="2" id="KW-1185">Reference proteome</keyword>
<dbReference type="AlphaFoldDB" id="A0A2I1HL50"/>
<accession>A0A2I1HL50</accession>
<name>A0A2I1HL50_9GLOM</name>
<dbReference type="Proteomes" id="UP000234323">
    <property type="component" value="Unassembled WGS sequence"/>
</dbReference>
<proteinExistence type="predicted"/>
<organism evidence="1 2">
    <name type="scientific">Rhizophagus irregularis</name>
    <dbReference type="NCBI Taxonomy" id="588596"/>
    <lineage>
        <taxon>Eukaryota</taxon>
        <taxon>Fungi</taxon>
        <taxon>Fungi incertae sedis</taxon>
        <taxon>Mucoromycota</taxon>
        <taxon>Glomeromycotina</taxon>
        <taxon>Glomeromycetes</taxon>
        <taxon>Glomerales</taxon>
        <taxon>Glomeraceae</taxon>
        <taxon>Rhizophagus</taxon>
    </lineage>
</organism>
<evidence type="ECO:0000313" key="2">
    <source>
        <dbReference type="Proteomes" id="UP000234323"/>
    </source>
</evidence>
<sequence>MIELDLSASVQELKRKEVTNIKYKVHEPIEVHLVGNSDLKLDISQSVSYLKEQGCQVKTYHQSNVEFKSIKIVFPDVNAGAIYNIVAIDCKKQSDSKSAAFDFRVKKVSAYGVEKDIIDARRFTNFPYHFNIYLLKRPVP</sequence>
<gene>
    <name evidence="1" type="ORF">RhiirA4_515891</name>
</gene>
<comment type="caution">
    <text evidence="1">The sequence shown here is derived from an EMBL/GenBank/DDBJ whole genome shotgun (WGS) entry which is preliminary data.</text>
</comment>
<protein>
    <submittedName>
        <fullName evidence="1">Uncharacterized protein</fullName>
    </submittedName>
</protein>
<evidence type="ECO:0000313" key="1">
    <source>
        <dbReference type="EMBL" id="PKY59618.1"/>
    </source>
</evidence>
<reference evidence="1 2" key="1">
    <citation type="submission" date="2015-10" db="EMBL/GenBank/DDBJ databases">
        <title>Genome analyses suggest a sexual origin of heterokaryosis in a supposedly ancient asexual fungus.</title>
        <authorList>
            <person name="Ropars J."/>
            <person name="Sedzielewska K."/>
            <person name="Noel J."/>
            <person name="Charron P."/>
            <person name="Farinelli L."/>
            <person name="Marton T."/>
            <person name="Kruger M."/>
            <person name="Pelin A."/>
            <person name="Brachmann A."/>
            <person name="Corradi N."/>
        </authorList>
    </citation>
    <scope>NUCLEOTIDE SEQUENCE [LARGE SCALE GENOMIC DNA]</scope>
    <source>
        <strain evidence="1 2">A4</strain>
    </source>
</reference>